<evidence type="ECO:0000256" key="1">
    <source>
        <dbReference type="ARBA" id="ARBA00022679"/>
    </source>
</evidence>
<gene>
    <name evidence="7" type="ORF">MNBD_IGNAVI01-281</name>
</gene>
<proteinExistence type="predicted"/>
<dbReference type="GO" id="GO:0009298">
    <property type="term" value="P:GDP-mannose biosynthetic process"/>
    <property type="evidence" value="ECO:0007669"/>
    <property type="project" value="TreeGrafter"/>
</dbReference>
<organism evidence="7">
    <name type="scientific">hydrothermal vent metagenome</name>
    <dbReference type="NCBI Taxonomy" id="652676"/>
    <lineage>
        <taxon>unclassified sequences</taxon>
        <taxon>metagenomes</taxon>
        <taxon>ecological metagenomes</taxon>
    </lineage>
</organism>
<sequence>MEVVAIVMAGGVGSRFWPRSRQIEPKQLLTLFTNRSMIQNTVDRLNPLVKNENIYIVTNKLQKDKIVEQLSDVPEENIIVEPFGKNTAACIGLASILIEEKYGDAITIILPADHLINDKEKFISTLNKAVTYAEETGALVTIGIHPTRPDTGYGYIQIDENDDDNELHKVIRFAEKPNLATAERFLESGDFFWNSGMFIWKASVILNEIQEFMPDLSFGLKEIKESIGKDDYETTLTNVYGQLRSTSVDYGIMENSKNVYLIKGKFDWSDVGSWDAVYHILEKDTNENVEKGAVYLENSERTYVHSDKKFTAVIGAKDLIVINTDDATLVCHRDYAQDVKLVVDYLKMNKKDELL</sequence>
<reference evidence="7" key="1">
    <citation type="submission" date="2018-06" db="EMBL/GenBank/DDBJ databases">
        <authorList>
            <person name="Zhirakovskaya E."/>
        </authorList>
    </citation>
    <scope>NUCLEOTIDE SEQUENCE</scope>
</reference>
<dbReference type="PANTHER" id="PTHR46390:SF1">
    <property type="entry name" value="MANNOSE-1-PHOSPHATE GUANYLYLTRANSFERASE"/>
    <property type="match status" value="1"/>
</dbReference>
<dbReference type="Pfam" id="PF22640">
    <property type="entry name" value="ManC_GMP_beta-helix"/>
    <property type="match status" value="1"/>
</dbReference>
<dbReference type="SUPFAM" id="SSF53448">
    <property type="entry name" value="Nucleotide-diphospho-sugar transferases"/>
    <property type="match status" value="1"/>
</dbReference>
<dbReference type="GO" id="GO:0004475">
    <property type="term" value="F:mannose-1-phosphate guanylyltransferase (GTP) activity"/>
    <property type="evidence" value="ECO:0007669"/>
    <property type="project" value="UniProtKB-EC"/>
</dbReference>
<accession>A0A3B1C5N9</accession>
<dbReference type="EC" id="2.7.7.13" evidence="7"/>
<evidence type="ECO:0000256" key="2">
    <source>
        <dbReference type="ARBA" id="ARBA00022695"/>
    </source>
</evidence>
<keyword evidence="2 7" id="KW-0548">Nucleotidyltransferase</keyword>
<dbReference type="CDD" id="cd02509">
    <property type="entry name" value="GDP-M1P_Guanylyltransferase"/>
    <property type="match status" value="1"/>
</dbReference>
<dbReference type="EMBL" id="UOGD01000253">
    <property type="protein sequence ID" value="VAX23422.1"/>
    <property type="molecule type" value="Genomic_DNA"/>
</dbReference>
<feature type="domain" description="Nucleotidyl transferase" evidence="5">
    <location>
        <begin position="5"/>
        <end position="286"/>
    </location>
</feature>
<feature type="domain" description="MannoseP isomerase/GMP-like beta-helix" evidence="6">
    <location>
        <begin position="299"/>
        <end position="346"/>
    </location>
</feature>
<dbReference type="InterPro" id="IPR029044">
    <property type="entry name" value="Nucleotide-diphossugar_trans"/>
</dbReference>
<evidence type="ECO:0000259" key="5">
    <source>
        <dbReference type="Pfam" id="PF00483"/>
    </source>
</evidence>
<evidence type="ECO:0000256" key="4">
    <source>
        <dbReference type="ARBA" id="ARBA00023134"/>
    </source>
</evidence>
<dbReference type="FunFam" id="3.90.550.10:FF:000046">
    <property type="entry name" value="Mannose-1-phosphate guanylyltransferase (GDP)"/>
    <property type="match status" value="1"/>
</dbReference>
<dbReference type="GO" id="GO:0005525">
    <property type="term" value="F:GTP binding"/>
    <property type="evidence" value="ECO:0007669"/>
    <property type="project" value="UniProtKB-KW"/>
</dbReference>
<dbReference type="InterPro" id="IPR049577">
    <property type="entry name" value="GMPP_N"/>
</dbReference>
<keyword evidence="3" id="KW-0547">Nucleotide-binding</keyword>
<evidence type="ECO:0000259" key="6">
    <source>
        <dbReference type="Pfam" id="PF22640"/>
    </source>
</evidence>
<dbReference type="Pfam" id="PF00483">
    <property type="entry name" value="NTP_transferase"/>
    <property type="match status" value="1"/>
</dbReference>
<protein>
    <submittedName>
        <fullName evidence="7">Mannose-1-phosphate guanylyltransferase</fullName>
        <ecNumber evidence="7">2.7.7.13</ecNumber>
    </submittedName>
</protein>
<evidence type="ECO:0000256" key="3">
    <source>
        <dbReference type="ARBA" id="ARBA00022741"/>
    </source>
</evidence>
<dbReference type="AlphaFoldDB" id="A0A3B1C5N9"/>
<evidence type="ECO:0000313" key="7">
    <source>
        <dbReference type="EMBL" id="VAX23422.1"/>
    </source>
</evidence>
<dbReference type="Gene3D" id="3.90.550.10">
    <property type="entry name" value="Spore Coat Polysaccharide Biosynthesis Protein SpsA, Chain A"/>
    <property type="match status" value="1"/>
</dbReference>
<dbReference type="InterPro" id="IPR005835">
    <property type="entry name" value="NTP_transferase_dom"/>
</dbReference>
<dbReference type="SUPFAM" id="SSF159283">
    <property type="entry name" value="Guanosine diphospho-D-mannose pyrophosphorylase/mannose-6-phosphate isomerase linker domain"/>
    <property type="match status" value="1"/>
</dbReference>
<name>A0A3B1C5N9_9ZZZZ</name>
<dbReference type="PANTHER" id="PTHR46390">
    <property type="entry name" value="MANNOSE-1-PHOSPHATE GUANYLYLTRANSFERASE"/>
    <property type="match status" value="1"/>
</dbReference>
<keyword evidence="1 7" id="KW-0808">Transferase</keyword>
<dbReference type="InterPro" id="IPR054566">
    <property type="entry name" value="ManC/GMP-like_b-helix"/>
</dbReference>
<keyword evidence="4" id="KW-0342">GTP-binding</keyword>
<dbReference type="InterPro" id="IPR051161">
    <property type="entry name" value="Mannose-6P_isomerase_type2"/>
</dbReference>